<evidence type="ECO:0000256" key="11">
    <source>
        <dbReference type="SAM" id="Phobius"/>
    </source>
</evidence>
<feature type="transmembrane region" description="Helical" evidence="11">
    <location>
        <begin position="242"/>
        <end position="264"/>
    </location>
</feature>
<dbReference type="PANTHER" id="PTHR32196">
    <property type="entry name" value="ABC TRANSPORTER PERMEASE PROTEIN YPHD-RELATED-RELATED"/>
    <property type="match status" value="1"/>
</dbReference>
<keyword evidence="7 11" id="KW-1133">Transmembrane helix</keyword>
<reference evidence="12 13" key="1">
    <citation type="journal article" date="2019" name="Int. J. Syst. Evol. Microbiol.">
        <title>The Global Catalogue of Microorganisms (GCM) 10K type strain sequencing project: providing services to taxonomists for standard genome sequencing and annotation.</title>
        <authorList>
            <consortium name="The Broad Institute Genomics Platform"/>
            <consortium name="The Broad Institute Genome Sequencing Center for Infectious Disease"/>
            <person name="Wu L."/>
            <person name="Ma J."/>
        </authorList>
    </citation>
    <scope>NUCLEOTIDE SEQUENCE [LARGE SCALE GENOMIC DNA]</scope>
    <source>
        <strain evidence="12 13">JCM 14718</strain>
    </source>
</reference>
<evidence type="ECO:0000256" key="1">
    <source>
        <dbReference type="ARBA" id="ARBA00004651"/>
    </source>
</evidence>
<evidence type="ECO:0000256" key="7">
    <source>
        <dbReference type="ARBA" id="ARBA00022989"/>
    </source>
</evidence>
<dbReference type="Proteomes" id="UP001500618">
    <property type="component" value="Unassembled WGS sequence"/>
</dbReference>
<dbReference type="InterPro" id="IPR001851">
    <property type="entry name" value="ABC_transp_permease"/>
</dbReference>
<dbReference type="CDD" id="cd06579">
    <property type="entry name" value="TM_PBP1_transp_AraH_like"/>
    <property type="match status" value="1"/>
</dbReference>
<protein>
    <recommendedName>
        <fullName evidence="10">Xylose transport system permease protein XylH</fullName>
    </recommendedName>
</protein>
<organism evidence="12 13">
    <name type="scientific">Fodinicola feengrottensis</name>
    <dbReference type="NCBI Taxonomy" id="435914"/>
    <lineage>
        <taxon>Bacteria</taxon>
        <taxon>Bacillati</taxon>
        <taxon>Actinomycetota</taxon>
        <taxon>Actinomycetes</taxon>
        <taxon>Mycobacteriales</taxon>
        <taxon>Fodinicola</taxon>
    </lineage>
</organism>
<evidence type="ECO:0000256" key="9">
    <source>
        <dbReference type="ARBA" id="ARBA00035611"/>
    </source>
</evidence>
<keyword evidence="6 11" id="KW-0812">Transmembrane</keyword>
<evidence type="ECO:0000256" key="2">
    <source>
        <dbReference type="ARBA" id="ARBA00022448"/>
    </source>
</evidence>
<feature type="transmembrane region" description="Helical" evidence="11">
    <location>
        <begin position="300"/>
        <end position="316"/>
    </location>
</feature>
<name>A0ABN2IN57_9ACTN</name>
<proteinExistence type="predicted"/>
<evidence type="ECO:0000256" key="3">
    <source>
        <dbReference type="ARBA" id="ARBA00022475"/>
    </source>
</evidence>
<dbReference type="Pfam" id="PF02653">
    <property type="entry name" value="BPD_transp_2"/>
    <property type="match status" value="1"/>
</dbReference>
<keyword evidence="4" id="KW-0997">Cell inner membrane</keyword>
<keyword evidence="8 11" id="KW-0472">Membrane</keyword>
<keyword evidence="13" id="KW-1185">Reference proteome</keyword>
<feature type="transmembrane region" description="Helical" evidence="11">
    <location>
        <begin position="322"/>
        <end position="341"/>
    </location>
</feature>
<accession>A0ABN2IN57</accession>
<evidence type="ECO:0000313" key="13">
    <source>
        <dbReference type="Proteomes" id="UP001500618"/>
    </source>
</evidence>
<keyword evidence="5" id="KW-0762">Sugar transport</keyword>
<sequence length="348" mass="36610">MSHALVKDAPAAVGPAKSSLLRRFLSRPEVGSLLGAVVVFVFFFALAPTFRNIDSMATVLYQSATIGLMAVPVALLMIGGEYDLSAGVSVTTAALAAAMFNYQFNTNVWVGVGFSLVLALGIGLLNGYLVVRTKLPSFLITLATFLMLQGLNLAVTKLLSGGVASNNISDMAGFDGARAVFAAEIPIGGDGTVSIAVLWWIIFVAVATWILLRTRQGNWIFAVGGKQESALAVGVPVKRTKIGLFMAVGFTGWFTGMHLLFAFNTIQAGLGVGNELLYIAAAVIGGCLLTGGFGSAVGSAIGALIFGMTTQGIVYAGWNPDWFKFFLGATLLLATLVNIWVRRRAVKQ</sequence>
<feature type="transmembrane region" description="Helical" evidence="11">
    <location>
        <begin position="59"/>
        <end position="77"/>
    </location>
</feature>
<feature type="transmembrane region" description="Helical" evidence="11">
    <location>
        <begin position="30"/>
        <end position="47"/>
    </location>
</feature>
<dbReference type="EMBL" id="BAAANY010000032">
    <property type="protein sequence ID" value="GAA1708355.1"/>
    <property type="molecule type" value="Genomic_DNA"/>
</dbReference>
<gene>
    <name evidence="12" type="ORF">GCM10009765_67380</name>
</gene>
<evidence type="ECO:0000256" key="8">
    <source>
        <dbReference type="ARBA" id="ARBA00023136"/>
    </source>
</evidence>
<keyword evidence="3" id="KW-1003">Cell membrane</keyword>
<evidence type="ECO:0000313" key="12">
    <source>
        <dbReference type="EMBL" id="GAA1708355.1"/>
    </source>
</evidence>
<dbReference type="RefSeq" id="WP_344314223.1">
    <property type="nucleotide sequence ID" value="NZ_BAAANY010000032.1"/>
</dbReference>
<feature type="transmembrane region" description="Helical" evidence="11">
    <location>
        <begin position="138"/>
        <end position="155"/>
    </location>
</feature>
<evidence type="ECO:0000256" key="4">
    <source>
        <dbReference type="ARBA" id="ARBA00022519"/>
    </source>
</evidence>
<keyword evidence="2" id="KW-0813">Transport</keyword>
<comment type="function">
    <text evidence="9">Part of the binding-protein-dependent transport system for D-xylose. Probably responsible for the translocation of the substrate across the membrane.</text>
</comment>
<comment type="subcellular location">
    <subcellularLocation>
        <location evidence="1">Cell membrane</location>
        <topology evidence="1">Multi-pass membrane protein</topology>
    </subcellularLocation>
</comment>
<dbReference type="PANTHER" id="PTHR32196:SF32">
    <property type="entry name" value="XYLOSE TRANSPORT SYSTEM PERMEASE PROTEIN XYLH"/>
    <property type="match status" value="1"/>
</dbReference>
<feature type="transmembrane region" description="Helical" evidence="11">
    <location>
        <begin position="276"/>
        <end position="293"/>
    </location>
</feature>
<evidence type="ECO:0000256" key="6">
    <source>
        <dbReference type="ARBA" id="ARBA00022692"/>
    </source>
</evidence>
<feature type="transmembrane region" description="Helical" evidence="11">
    <location>
        <begin position="108"/>
        <end position="131"/>
    </location>
</feature>
<evidence type="ECO:0000256" key="5">
    <source>
        <dbReference type="ARBA" id="ARBA00022597"/>
    </source>
</evidence>
<evidence type="ECO:0000256" key="10">
    <source>
        <dbReference type="ARBA" id="ARBA00035686"/>
    </source>
</evidence>
<comment type="caution">
    <text evidence="12">The sequence shown here is derived from an EMBL/GenBank/DDBJ whole genome shotgun (WGS) entry which is preliminary data.</text>
</comment>
<feature type="transmembrane region" description="Helical" evidence="11">
    <location>
        <begin position="193"/>
        <end position="212"/>
    </location>
</feature>